<sequence length="190" mass="19218">MGVRTISASLGALALAAITTAALLAASPAPTPPAAGPDDPFAASVATALLADCSSITGKAREYARIHSIDLCGADITPDDQPLRTEAVGGEECGSVTLTMESRGGGLAAIDWRATSTTGPIERIDIDVWYSSRNGGAMHRFSDATPTLHASGGAVELLDTGVAGATVSGTVQTFTATCRIAPSAVRIHVR</sequence>
<evidence type="ECO:0000313" key="3">
    <source>
        <dbReference type="Proteomes" id="UP001256673"/>
    </source>
</evidence>
<evidence type="ECO:0000256" key="1">
    <source>
        <dbReference type="SAM" id="SignalP"/>
    </source>
</evidence>
<proteinExistence type="predicted"/>
<keyword evidence="1" id="KW-0732">Signal</keyword>
<accession>A0ABU3RYW1</accession>
<keyword evidence="3" id="KW-1185">Reference proteome</keyword>
<dbReference type="RefSeq" id="WP_154097540.1">
    <property type="nucleotide sequence ID" value="NZ_JAWDIU010000006.1"/>
</dbReference>
<gene>
    <name evidence="2" type="ORF">RWH43_15055</name>
</gene>
<dbReference type="Proteomes" id="UP001256673">
    <property type="component" value="Unassembled WGS sequence"/>
</dbReference>
<comment type="caution">
    <text evidence="2">The sequence shown here is derived from an EMBL/GenBank/DDBJ whole genome shotgun (WGS) entry which is preliminary data.</text>
</comment>
<dbReference type="EMBL" id="JAWDIU010000006">
    <property type="protein sequence ID" value="MDU0328076.1"/>
    <property type="molecule type" value="Genomic_DNA"/>
</dbReference>
<reference evidence="2 3" key="1">
    <citation type="submission" date="2023-09" db="EMBL/GenBank/DDBJ databases">
        <title>Microbacterium fusihabitans sp. nov., Microbacterium phycihabitans sp. nov., and Microbacterium cervinum sp. nov., isolated from dried seaweeds of beach.</title>
        <authorList>
            <person name="Lee S.D."/>
        </authorList>
    </citation>
    <scope>NUCLEOTIDE SEQUENCE [LARGE SCALE GENOMIC DNA]</scope>
    <source>
        <strain evidence="2 3">KSW2-21</strain>
    </source>
</reference>
<feature type="signal peptide" evidence="1">
    <location>
        <begin position="1"/>
        <end position="25"/>
    </location>
</feature>
<name>A0ABU3RYW1_9MICO</name>
<protein>
    <submittedName>
        <fullName evidence="2">Uncharacterized protein</fullName>
    </submittedName>
</protein>
<organism evidence="2 3">
    <name type="scientific">Microbacterium algihabitans</name>
    <dbReference type="NCBI Taxonomy" id="3075992"/>
    <lineage>
        <taxon>Bacteria</taxon>
        <taxon>Bacillati</taxon>
        <taxon>Actinomycetota</taxon>
        <taxon>Actinomycetes</taxon>
        <taxon>Micrococcales</taxon>
        <taxon>Microbacteriaceae</taxon>
        <taxon>Microbacterium</taxon>
    </lineage>
</organism>
<evidence type="ECO:0000313" key="2">
    <source>
        <dbReference type="EMBL" id="MDU0328076.1"/>
    </source>
</evidence>
<feature type="chain" id="PRO_5046904864" evidence="1">
    <location>
        <begin position="26"/>
        <end position="190"/>
    </location>
</feature>